<evidence type="ECO:0000256" key="3">
    <source>
        <dbReference type="ARBA" id="ARBA00023125"/>
    </source>
</evidence>
<dbReference type="InterPro" id="IPR005119">
    <property type="entry name" value="LysR_subst-bd"/>
</dbReference>
<dbReference type="SUPFAM" id="SSF46785">
    <property type="entry name" value="Winged helix' DNA-binding domain"/>
    <property type="match status" value="1"/>
</dbReference>
<dbReference type="InterPro" id="IPR000847">
    <property type="entry name" value="LysR_HTH_N"/>
</dbReference>
<gene>
    <name evidence="6" type="ORF">ABB55_26055</name>
</gene>
<dbReference type="GO" id="GO:0006351">
    <property type="term" value="P:DNA-templated transcription"/>
    <property type="evidence" value="ECO:0007669"/>
    <property type="project" value="TreeGrafter"/>
</dbReference>
<sequence>MASLRRTLPPVNSLVIFEAAARHLNFTRAASELGLTQAAVSRQIQALEASLGAPLFQRQARGLTMTKDGTRLHYATTMGLEYIATVCVDIRRRRGPKDLTVSSSVTFASYWLVGRLNNFRAAHPDVDLRLVASAPVSDLVSAGIDVAIRYGSGQWLGVVAERLFGNEIWPVCSPRYLEGREPPKSVEDLLDETLLHLGAFDRNWVTWEAWFKQLGVTMRPTKRGFTFDNYLILLQTAIRGEGIALCGQRLAEDFIARGDLIRPIETALVSDNAFYLVYPTDVPLSDSAQRFRDWIRAEVR</sequence>
<dbReference type="EMBL" id="LJYW01000001">
    <property type="protein sequence ID" value="KPL55271.1"/>
    <property type="molecule type" value="Genomic_DNA"/>
</dbReference>
<feature type="domain" description="HTH lysR-type" evidence="5">
    <location>
        <begin position="9"/>
        <end position="66"/>
    </location>
</feature>
<dbReference type="NCBIfam" id="NF008352">
    <property type="entry name" value="PRK11139.1"/>
    <property type="match status" value="1"/>
</dbReference>
<dbReference type="InterPro" id="IPR036390">
    <property type="entry name" value="WH_DNA-bd_sf"/>
</dbReference>
<dbReference type="Gene3D" id="3.40.190.10">
    <property type="entry name" value="Periplasmic binding protein-like II"/>
    <property type="match status" value="2"/>
</dbReference>
<dbReference type="PANTHER" id="PTHR30537:SF26">
    <property type="entry name" value="GLYCINE CLEAVAGE SYSTEM TRANSCRIPTIONAL ACTIVATOR"/>
    <property type="match status" value="1"/>
</dbReference>
<name>A0A0P6VR85_9HYPH</name>
<comment type="similarity">
    <text evidence="1">Belongs to the LysR transcriptional regulatory family.</text>
</comment>
<dbReference type="PRINTS" id="PR00039">
    <property type="entry name" value="HTHLYSR"/>
</dbReference>
<evidence type="ECO:0000313" key="6">
    <source>
        <dbReference type="EMBL" id="KPL55271.1"/>
    </source>
</evidence>
<dbReference type="CDD" id="cd08432">
    <property type="entry name" value="PBP2_GcdR_TrpI_HvrB_AmpR_like"/>
    <property type="match status" value="1"/>
</dbReference>
<dbReference type="STRING" id="665126.ABB55_26055"/>
<dbReference type="RefSeq" id="WP_054361438.1">
    <property type="nucleotide sequence ID" value="NZ_JAPCYQ010000001.1"/>
</dbReference>
<keyword evidence="3" id="KW-0238">DNA-binding</keyword>
<dbReference type="InterPro" id="IPR036388">
    <property type="entry name" value="WH-like_DNA-bd_sf"/>
</dbReference>
<evidence type="ECO:0000259" key="5">
    <source>
        <dbReference type="PROSITE" id="PS50931"/>
    </source>
</evidence>
<dbReference type="Pfam" id="PF03466">
    <property type="entry name" value="LysR_substrate"/>
    <property type="match status" value="1"/>
</dbReference>
<dbReference type="Pfam" id="PF00126">
    <property type="entry name" value="HTH_1"/>
    <property type="match status" value="1"/>
</dbReference>
<dbReference type="GO" id="GO:0043565">
    <property type="term" value="F:sequence-specific DNA binding"/>
    <property type="evidence" value="ECO:0007669"/>
    <property type="project" value="TreeGrafter"/>
</dbReference>
<dbReference type="InterPro" id="IPR058163">
    <property type="entry name" value="LysR-type_TF_proteobact-type"/>
</dbReference>
<dbReference type="AlphaFoldDB" id="A0A0P6VR85"/>
<dbReference type="Proteomes" id="UP000048984">
    <property type="component" value="Unassembled WGS sequence"/>
</dbReference>
<keyword evidence="2" id="KW-0805">Transcription regulation</keyword>
<proteinExistence type="inferred from homology"/>
<evidence type="ECO:0000256" key="2">
    <source>
        <dbReference type="ARBA" id="ARBA00023015"/>
    </source>
</evidence>
<reference evidence="6 7" key="2">
    <citation type="submission" date="2015-10" db="EMBL/GenBank/DDBJ databases">
        <title>Draft Genome Sequence of Prosthecomicrobium hirschii ATCC 27832.</title>
        <authorList>
            <person name="Daniel J."/>
            <person name="Givan S.A."/>
            <person name="Brun Y.V."/>
            <person name="Brown P.J."/>
        </authorList>
    </citation>
    <scope>NUCLEOTIDE SEQUENCE [LARGE SCALE GENOMIC DNA]</scope>
    <source>
        <strain evidence="6 7">16</strain>
    </source>
</reference>
<evidence type="ECO:0000313" key="7">
    <source>
        <dbReference type="Proteomes" id="UP000048984"/>
    </source>
</evidence>
<dbReference type="PANTHER" id="PTHR30537">
    <property type="entry name" value="HTH-TYPE TRANSCRIPTIONAL REGULATOR"/>
    <property type="match status" value="1"/>
</dbReference>
<accession>A0A0P6VR85</accession>
<keyword evidence="7" id="KW-1185">Reference proteome</keyword>
<protein>
    <recommendedName>
        <fullName evidence="5">HTH lysR-type domain-containing protein</fullName>
    </recommendedName>
</protein>
<keyword evidence="4" id="KW-0804">Transcription</keyword>
<dbReference type="OrthoDB" id="9807765at2"/>
<evidence type="ECO:0000256" key="4">
    <source>
        <dbReference type="ARBA" id="ARBA00023163"/>
    </source>
</evidence>
<dbReference type="Gene3D" id="1.10.10.10">
    <property type="entry name" value="Winged helix-like DNA-binding domain superfamily/Winged helix DNA-binding domain"/>
    <property type="match status" value="1"/>
</dbReference>
<comment type="caution">
    <text evidence="6">The sequence shown here is derived from an EMBL/GenBank/DDBJ whole genome shotgun (WGS) entry which is preliminary data.</text>
</comment>
<reference evidence="6 7" key="1">
    <citation type="submission" date="2015-09" db="EMBL/GenBank/DDBJ databases">
        <authorList>
            <person name="Jackson K.R."/>
            <person name="Lunt B.L."/>
            <person name="Fisher J.N.B."/>
            <person name="Gardner A.V."/>
            <person name="Bailey M.E."/>
            <person name="Deus L.M."/>
            <person name="Earl A.S."/>
            <person name="Gibby P.D."/>
            <person name="Hartmann K.A."/>
            <person name="Liu J.E."/>
            <person name="Manci A.M."/>
            <person name="Nielsen D.A."/>
            <person name="Solomon M.B."/>
            <person name="Breakwell D.P."/>
            <person name="Burnett S.H."/>
            <person name="Grose J.H."/>
        </authorList>
    </citation>
    <scope>NUCLEOTIDE SEQUENCE [LARGE SCALE GENOMIC DNA]</scope>
    <source>
        <strain evidence="6 7">16</strain>
    </source>
</reference>
<organism evidence="6 7">
    <name type="scientific">Prosthecodimorpha hirschii</name>
    <dbReference type="NCBI Taxonomy" id="665126"/>
    <lineage>
        <taxon>Bacteria</taxon>
        <taxon>Pseudomonadati</taxon>
        <taxon>Pseudomonadota</taxon>
        <taxon>Alphaproteobacteria</taxon>
        <taxon>Hyphomicrobiales</taxon>
        <taxon>Ancalomicrobiaceae</taxon>
        <taxon>Prosthecodimorpha</taxon>
    </lineage>
</organism>
<dbReference type="SUPFAM" id="SSF53850">
    <property type="entry name" value="Periplasmic binding protein-like II"/>
    <property type="match status" value="1"/>
</dbReference>
<dbReference type="PROSITE" id="PS50931">
    <property type="entry name" value="HTH_LYSR"/>
    <property type="match status" value="1"/>
</dbReference>
<dbReference type="GO" id="GO:0003700">
    <property type="term" value="F:DNA-binding transcription factor activity"/>
    <property type="evidence" value="ECO:0007669"/>
    <property type="project" value="InterPro"/>
</dbReference>
<evidence type="ECO:0000256" key="1">
    <source>
        <dbReference type="ARBA" id="ARBA00009437"/>
    </source>
</evidence>